<accession>A0A316A1S6</accession>
<proteinExistence type="inferred from homology"/>
<keyword evidence="6 7" id="KW-0472">Membrane</keyword>
<protein>
    <submittedName>
        <fullName evidence="8">Uncharacterized protein DUF350</fullName>
    </submittedName>
</protein>
<keyword evidence="9" id="KW-1185">Reference proteome</keyword>
<dbReference type="EMBL" id="QGDQ01000021">
    <property type="protein sequence ID" value="PWJ51178.1"/>
    <property type="molecule type" value="Genomic_DNA"/>
</dbReference>
<feature type="transmembrane region" description="Helical" evidence="7">
    <location>
        <begin position="49"/>
        <end position="68"/>
    </location>
</feature>
<dbReference type="Pfam" id="PF03994">
    <property type="entry name" value="DUF350"/>
    <property type="match status" value="1"/>
</dbReference>
<name>A0A316A1S6_9ACTN</name>
<comment type="subcellular location">
    <subcellularLocation>
        <location evidence="1">Cell membrane</location>
        <topology evidence="1">Multi-pass membrane protein</topology>
    </subcellularLocation>
</comment>
<dbReference type="GO" id="GO:0005886">
    <property type="term" value="C:plasma membrane"/>
    <property type="evidence" value="ECO:0007669"/>
    <property type="project" value="UniProtKB-SubCell"/>
</dbReference>
<evidence type="ECO:0000313" key="9">
    <source>
        <dbReference type="Proteomes" id="UP000245469"/>
    </source>
</evidence>
<evidence type="ECO:0000256" key="6">
    <source>
        <dbReference type="ARBA" id="ARBA00023136"/>
    </source>
</evidence>
<reference evidence="8 9" key="1">
    <citation type="submission" date="2018-03" db="EMBL/GenBank/DDBJ databases">
        <title>Genomic Encyclopedia of Archaeal and Bacterial Type Strains, Phase II (KMG-II): from individual species to whole genera.</title>
        <authorList>
            <person name="Goeker M."/>
        </authorList>
    </citation>
    <scope>NUCLEOTIDE SEQUENCE [LARGE SCALE GENOMIC DNA]</scope>
    <source>
        <strain evidence="8 9">DSM 44889</strain>
    </source>
</reference>
<gene>
    <name evidence="8" type="ORF">BXY45_12155</name>
</gene>
<keyword evidence="4 7" id="KW-0812">Transmembrane</keyword>
<comment type="similarity">
    <text evidence="2">Belongs to the UPF0719 family.</text>
</comment>
<evidence type="ECO:0000256" key="5">
    <source>
        <dbReference type="ARBA" id="ARBA00022989"/>
    </source>
</evidence>
<keyword evidence="3" id="KW-1003">Cell membrane</keyword>
<feature type="transmembrane region" description="Helical" evidence="7">
    <location>
        <begin position="121"/>
        <end position="144"/>
    </location>
</feature>
<feature type="transmembrane region" description="Helical" evidence="7">
    <location>
        <begin position="7"/>
        <end position="29"/>
    </location>
</feature>
<evidence type="ECO:0000256" key="2">
    <source>
        <dbReference type="ARBA" id="ARBA00005779"/>
    </source>
</evidence>
<evidence type="ECO:0000256" key="4">
    <source>
        <dbReference type="ARBA" id="ARBA00022692"/>
    </source>
</evidence>
<evidence type="ECO:0000256" key="7">
    <source>
        <dbReference type="SAM" id="Phobius"/>
    </source>
</evidence>
<dbReference type="Proteomes" id="UP000245469">
    <property type="component" value="Unassembled WGS sequence"/>
</dbReference>
<sequence length="145" mass="14635">MDGLAMAVGAAAVYTAVGLGLLLVGFYALDLIVPGKLATRVFRDAEPGAALVTAAGALGVGLITFTTIWRNADAGFGPALLWTIVFGLVGIVMQAVALFVLDLLTPGKLGDLVCTHLPTGAMHPAAWVTSAFQLAMAGVVVASVA</sequence>
<organism evidence="8 9">
    <name type="scientific">Quadrisphaera granulorum</name>
    <dbReference type="NCBI Taxonomy" id="317664"/>
    <lineage>
        <taxon>Bacteria</taxon>
        <taxon>Bacillati</taxon>
        <taxon>Actinomycetota</taxon>
        <taxon>Actinomycetes</taxon>
        <taxon>Kineosporiales</taxon>
        <taxon>Kineosporiaceae</taxon>
        <taxon>Quadrisphaera</taxon>
    </lineage>
</organism>
<dbReference type="RefSeq" id="WP_211319624.1">
    <property type="nucleotide sequence ID" value="NZ_QGDQ01000021.1"/>
</dbReference>
<evidence type="ECO:0000256" key="3">
    <source>
        <dbReference type="ARBA" id="ARBA00022475"/>
    </source>
</evidence>
<comment type="caution">
    <text evidence="8">The sequence shown here is derived from an EMBL/GenBank/DDBJ whole genome shotgun (WGS) entry which is preliminary data.</text>
</comment>
<evidence type="ECO:0000256" key="1">
    <source>
        <dbReference type="ARBA" id="ARBA00004651"/>
    </source>
</evidence>
<evidence type="ECO:0000313" key="8">
    <source>
        <dbReference type="EMBL" id="PWJ51178.1"/>
    </source>
</evidence>
<dbReference type="AlphaFoldDB" id="A0A316A1S6"/>
<dbReference type="InterPro" id="IPR007140">
    <property type="entry name" value="DUF350"/>
</dbReference>
<feature type="transmembrane region" description="Helical" evidence="7">
    <location>
        <begin position="80"/>
        <end position="101"/>
    </location>
</feature>
<keyword evidence="5 7" id="KW-1133">Transmembrane helix</keyword>